<feature type="compositionally biased region" description="Polar residues" evidence="1">
    <location>
        <begin position="299"/>
        <end position="308"/>
    </location>
</feature>
<sequence length="579" mass="64702">MMFSPVVLLIICLAVCNVQGKVELKKGRIDRVSFEGNELVIVVDNSGGNTGDLQICFGSLPDAKYRLCPTGFTGKLIETGATEKVQLTLNRQGQVLDSGSVLRPLGDSSIKFNEDATLNITVAELPDARTVVTLENAKIVEPEKPKEKKTVIGIVAAVAICLYRRKKNQNQLMLLPEIVVQSVPEVTKTPVQTPETNPKKEMPPTPKASPEPMPKSPQTPVKTPPTQNATSAEPKPTTPAATVSPAPPANAAELQPTSPSTEPVEQPPTKERVKKAKSKGKAKATPLAESTEQTKEASVDQQATQNSKVDSKKSLKVEKTQSATVPSPLSLKYSDHPYSKAVSKASVLREKDNLRYEETANPFTKKIDYSKVDRLTRLQLLNESIRCYGMRNGKFTRHDNFVIRERFTTKPHRVHRWEKDIFKATPSETVKAADALVDRIERELKTFGFRPEDDLTQNPVLWGHLNYEEAEMSKFYWLLIQQRPDLFKVEKEDVNSEEVREMPIAMLYALILNTKLTSKFREELVIELRKATVDVIRLIGQDALRFAAFPLNYLVLLHNKNPSSYVEGRSGRSTGYKRF</sequence>
<protein>
    <submittedName>
        <fullName evidence="4">Cellulosome anchoring protein cohesin region</fullName>
    </submittedName>
</protein>
<evidence type="ECO:0000256" key="1">
    <source>
        <dbReference type="SAM" id="MobiDB-lite"/>
    </source>
</evidence>
<dbReference type="Proteomes" id="UP000492821">
    <property type="component" value="Unassembled WGS sequence"/>
</dbReference>
<reference evidence="3" key="1">
    <citation type="journal article" date="2013" name="Genetics">
        <title>The draft genome and transcriptome of Panagrellus redivivus are shaped by the harsh demands of a free-living lifestyle.</title>
        <authorList>
            <person name="Srinivasan J."/>
            <person name="Dillman A.R."/>
            <person name="Macchietto M.G."/>
            <person name="Heikkinen L."/>
            <person name="Lakso M."/>
            <person name="Fracchia K.M."/>
            <person name="Antoshechkin I."/>
            <person name="Mortazavi A."/>
            <person name="Wong G."/>
            <person name="Sternberg P.W."/>
        </authorList>
    </citation>
    <scope>NUCLEOTIDE SEQUENCE [LARGE SCALE GENOMIC DNA]</scope>
    <source>
        <strain evidence="3">MT8872</strain>
    </source>
</reference>
<feature type="compositionally biased region" description="Polar residues" evidence="1">
    <location>
        <begin position="218"/>
        <end position="231"/>
    </location>
</feature>
<evidence type="ECO:0000256" key="2">
    <source>
        <dbReference type="SAM" id="SignalP"/>
    </source>
</evidence>
<evidence type="ECO:0000313" key="3">
    <source>
        <dbReference type="Proteomes" id="UP000492821"/>
    </source>
</evidence>
<feature type="compositionally biased region" description="Pro residues" evidence="1">
    <location>
        <begin position="203"/>
        <end position="217"/>
    </location>
</feature>
<name>A0A7E4VBI0_PANRE</name>
<dbReference type="WBParaSite" id="Pan_g18953.t1">
    <property type="protein sequence ID" value="Pan_g18953.t1"/>
    <property type="gene ID" value="Pan_g18953"/>
</dbReference>
<organism evidence="3 4">
    <name type="scientific">Panagrellus redivivus</name>
    <name type="common">Microworm</name>
    <dbReference type="NCBI Taxonomy" id="6233"/>
    <lineage>
        <taxon>Eukaryota</taxon>
        <taxon>Metazoa</taxon>
        <taxon>Ecdysozoa</taxon>
        <taxon>Nematoda</taxon>
        <taxon>Chromadorea</taxon>
        <taxon>Rhabditida</taxon>
        <taxon>Tylenchina</taxon>
        <taxon>Panagrolaimomorpha</taxon>
        <taxon>Panagrolaimoidea</taxon>
        <taxon>Panagrolaimidae</taxon>
        <taxon>Panagrellus</taxon>
    </lineage>
</organism>
<feature type="compositionally biased region" description="Basic residues" evidence="1">
    <location>
        <begin position="272"/>
        <end position="282"/>
    </location>
</feature>
<feature type="signal peptide" evidence="2">
    <location>
        <begin position="1"/>
        <end position="20"/>
    </location>
</feature>
<dbReference type="PRINTS" id="PR01217">
    <property type="entry name" value="PRICHEXTENSN"/>
</dbReference>
<feature type="compositionally biased region" description="Basic and acidic residues" evidence="1">
    <location>
        <begin position="309"/>
        <end position="319"/>
    </location>
</feature>
<keyword evidence="3" id="KW-1185">Reference proteome</keyword>
<evidence type="ECO:0000313" key="4">
    <source>
        <dbReference type="WBParaSite" id="Pan_g18953.t1"/>
    </source>
</evidence>
<feature type="chain" id="PRO_5029013026" evidence="2">
    <location>
        <begin position="21"/>
        <end position="579"/>
    </location>
</feature>
<dbReference type="AlphaFoldDB" id="A0A7E4VBI0"/>
<feature type="region of interest" description="Disordered" evidence="1">
    <location>
        <begin position="187"/>
        <end position="325"/>
    </location>
</feature>
<accession>A0A7E4VBI0</accession>
<reference evidence="4" key="2">
    <citation type="submission" date="2020-10" db="UniProtKB">
        <authorList>
            <consortium name="WormBaseParasite"/>
        </authorList>
    </citation>
    <scope>IDENTIFICATION</scope>
</reference>
<proteinExistence type="predicted"/>
<keyword evidence="2" id="KW-0732">Signal</keyword>
<feature type="compositionally biased region" description="Low complexity" evidence="1">
    <location>
        <begin position="234"/>
        <end position="252"/>
    </location>
</feature>